<protein>
    <submittedName>
        <fullName evidence="2">Uncharacterized protein</fullName>
    </submittedName>
</protein>
<sequence>MVFYLYIFASALPNSVLVGECHMHVEACIFVCIAFCSSLGPCMGFFFRWIEGWDFTSSRYWKGVPCQACWLILTLEIKAYRVNCKSALPSFKIYVRRHGLT</sequence>
<dbReference type="AlphaFoldDB" id="A0A9D4A2D7"/>
<feature type="transmembrane region" description="Helical" evidence="1">
    <location>
        <begin position="28"/>
        <end position="50"/>
    </location>
</feature>
<keyword evidence="1" id="KW-0812">Transmembrane</keyword>
<accession>A0A9D4A2D7</accession>
<dbReference type="EMBL" id="JAIQCV010000007">
    <property type="protein sequence ID" value="KAH1082120.1"/>
    <property type="molecule type" value="Genomic_DNA"/>
</dbReference>
<proteinExistence type="predicted"/>
<evidence type="ECO:0000256" key="1">
    <source>
        <dbReference type="SAM" id="Phobius"/>
    </source>
</evidence>
<evidence type="ECO:0000313" key="2">
    <source>
        <dbReference type="EMBL" id="KAH1082120.1"/>
    </source>
</evidence>
<reference evidence="2 3" key="1">
    <citation type="journal article" date="2021" name="Plant Biotechnol. J.">
        <title>Multi-omics assisted identification of the key and species-specific regulatory components of drought-tolerant mechanisms in Gossypium stocksii.</title>
        <authorList>
            <person name="Yu D."/>
            <person name="Ke L."/>
            <person name="Zhang D."/>
            <person name="Wu Y."/>
            <person name="Sun Y."/>
            <person name="Mei J."/>
            <person name="Sun J."/>
            <person name="Sun Y."/>
        </authorList>
    </citation>
    <scope>NUCLEOTIDE SEQUENCE [LARGE SCALE GENOMIC DNA]</scope>
    <source>
        <strain evidence="3">cv. E1</strain>
        <tissue evidence="2">Leaf</tissue>
    </source>
</reference>
<keyword evidence="1" id="KW-0472">Membrane</keyword>
<name>A0A9D4A2D7_9ROSI</name>
<comment type="caution">
    <text evidence="2">The sequence shown here is derived from an EMBL/GenBank/DDBJ whole genome shotgun (WGS) entry which is preliminary data.</text>
</comment>
<gene>
    <name evidence="2" type="ORF">J1N35_021881</name>
</gene>
<keyword evidence="3" id="KW-1185">Reference proteome</keyword>
<evidence type="ECO:0000313" key="3">
    <source>
        <dbReference type="Proteomes" id="UP000828251"/>
    </source>
</evidence>
<organism evidence="2 3">
    <name type="scientific">Gossypium stocksii</name>
    <dbReference type="NCBI Taxonomy" id="47602"/>
    <lineage>
        <taxon>Eukaryota</taxon>
        <taxon>Viridiplantae</taxon>
        <taxon>Streptophyta</taxon>
        <taxon>Embryophyta</taxon>
        <taxon>Tracheophyta</taxon>
        <taxon>Spermatophyta</taxon>
        <taxon>Magnoliopsida</taxon>
        <taxon>eudicotyledons</taxon>
        <taxon>Gunneridae</taxon>
        <taxon>Pentapetalae</taxon>
        <taxon>rosids</taxon>
        <taxon>malvids</taxon>
        <taxon>Malvales</taxon>
        <taxon>Malvaceae</taxon>
        <taxon>Malvoideae</taxon>
        <taxon>Gossypium</taxon>
    </lineage>
</organism>
<dbReference type="Proteomes" id="UP000828251">
    <property type="component" value="Unassembled WGS sequence"/>
</dbReference>
<keyword evidence="1" id="KW-1133">Transmembrane helix</keyword>